<reference evidence="1" key="1">
    <citation type="submission" date="2017-06" db="EMBL/GenBank/DDBJ databases">
        <title>Novel phages from South African skin metaviromes.</title>
        <authorList>
            <person name="van Zyl L.J."/>
            <person name="Abrahams Y."/>
            <person name="Stander E.A."/>
            <person name="Kirby B.M."/>
            <person name="Clavaud C."/>
            <person name="Farcet C."/>
            <person name="Breton L."/>
            <person name="Trindade M.I."/>
        </authorList>
    </citation>
    <scope>NUCLEOTIDE SEQUENCE</scope>
</reference>
<organism evidence="1">
    <name type="scientific">uncultured Caudovirales phage</name>
    <dbReference type="NCBI Taxonomy" id="2100421"/>
    <lineage>
        <taxon>Viruses</taxon>
        <taxon>Duplodnaviria</taxon>
        <taxon>Heunggongvirae</taxon>
        <taxon>Uroviricota</taxon>
        <taxon>Caudoviricetes</taxon>
        <taxon>Peduoviridae</taxon>
        <taxon>Maltschvirus</taxon>
        <taxon>Maltschvirus maltsch</taxon>
    </lineage>
</organism>
<dbReference type="EMBL" id="MF417904">
    <property type="protein sequence ID" value="ASN70277.1"/>
    <property type="molecule type" value="Genomic_DNA"/>
</dbReference>
<sequence length="71" mass="7974">MKKAYFTVGDLKEFLESLNEETEVFVSNTFNLVGNISELAEARLDTYSSFGIVSPCVILDTAQNVEFDEED</sequence>
<evidence type="ECO:0000313" key="1">
    <source>
        <dbReference type="EMBL" id="ASN70277.1"/>
    </source>
</evidence>
<name>A0A2H4JAD1_9CAUD</name>
<protein>
    <submittedName>
        <fullName evidence="1">Uncharacterized protein</fullName>
    </submittedName>
</protein>
<gene>
    <name evidence="1" type="ORF">10S9_23</name>
</gene>
<accession>A0A2H4JAD1</accession>
<proteinExistence type="predicted"/>